<proteinExistence type="predicted"/>
<reference evidence="1" key="2">
    <citation type="submission" date="2022-06" db="UniProtKB">
        <authorList>
            <consortium name="EnsemblMetazoa"/>
        </authorList>
    </citation>
    <scope>IDENTIFICATION</scope>
    <source>
        <strain evidence="1">DF5081</strain>
    </source>
</reference>
<evidence type="ECO:0008006" key="3">
    <source>
        <dbReference type="Google" id="ProtNLM"/>
    </source>
</evidence>
<evidence type="ECO:0000313" key="1">
    <source>
        <dbReference type="EnsemblMetazoa" id="CJA36084.1"/>
    </source>
</evidence>
<organism evidence="1 2">
    <name type="scientific">Caenorhabditis japonica</name>
    <dbReference type="NCBI Taxonomy" id="281687"/>
    <lineage>
        <taxon>Eukaryota</taxon>
        <taxon>Metazoa</taxon>
        <taxon>Ecdysozoa</taxon>
        <taxon>Nematoda</taxon>
        <taxon>Chromadorea</taxon>
        <taxon>Rhabditida</taxon>
        <taxon>Rhabditina</taxon>
        <taxon>Rhabditomorpha</taxon>
        <taxon>Rhabditoidea</taxon>
        <taxon>Rhabditidae</taxon>
        <taxon>Peloderinae</taxon>
        <taxon>Caenorhabditis</taxon>
    </lineage>
</organism>
<sequence>MRNAFANSSHVNIKRDNATIRIDDVNGRPRRFAAAVVALALQAILDEPDPAPCEDDGTGIAIYGESIHRLEFADDVVLFANSVKEAEDRENRIAMGCPKYGHNINPFKT</sequence>
<name>A0A8R1EIH7_CAEJA</name>
<dbReference type="EnsemblMetazoa" id="CJA36084.1">
    <property type="protein sequence ID" value="CJA36084.1"/>
    <property type="gene ID" value="WBGene00211931"/>
</dbReference>
<dbReference type="AlphaFoldDB" id="A0A8R1EIH7"/>
<keyword evidence="2" id="KW-1185">Reference proteome</keyword>
<dbReference type="Proteomes" id="UP000005237">
    <property type="component" value="Unassembled WGS sequence"/>
</dbReference>
<evidence type="ECO:0000313" key="2">
    <source>
        <dbReference type="Proteomes" id="UP000005237"/>
    </source>
</evidence>
<accession>A0A8R1EIH7</accession>
<reference evidence="2" key="1">
    <citation type="submission" date="2010-08" db="EMBL/GenBank/DDBJ databases">
        <authorList>
            <consortium name="Caenorhabditis japonica Sequencing Consortium"/>
            <person name="Wilson R.K."/>
        </authorList>
    </citation>
    <scope>NUCLEOTIDE SEQUENCE [LARGE SCALE GENOMIC DNA]</scope>
    <source>
        <strain evidence="2">DF5081</strain>
    </source>
</reference>
<protein>
    <recommendedName>
        <fullName evidence="3">Reverse transcriptase domain-containing protein</fullName>
    </recommendedName>
</protein>